<evidence type="ECO:0000256" key="1">
    <source>
        <dbReference type="SAM" id="Phobius"/>
    </source>
</evidence>
<keyword evidence="1" id="KW-0812">Transmembrane</keyword>
<protein>
    <submittedName>
        <fullName evidence="2">Uncharacterized protein</fullName>
    </submittedName>
</protein>
<comment type="caution">
    <text evidence="2">The sequence shown here is derived from an EMBL/GenBank/DDBJ whole genome shotgun (WGS) entry which is preliminary data.</text>
</comment>
<keyword evidence="1" id="KW-0472">Membrane</keyword>
<keyword evidence="1" id="KW-1133">Transmembrane helix</keyword>
<accession>A0A5J4KX14</accession>
<dbReference type="AlphaFoldDB" id="A0A5J4KX14"/>
<sequence>MKCERCQKNSAQVRVDQMVEGRRESHFLCQSCVDELMRLMEQADSFDGPETSGAPLVLIPMVTILLLLLLHALIV</sequence>
<organism evidence="2 3">
    <name type="scientific">Dictyobacter vulcani</name>
    <dbReference type="NCBI Taxonomy" id="2607529"/>
    <lineage>
        <taxon>Bacteria</taxon>
        <taxon>Bacillati</taxon>
        <taxon>Chloroflexota</taxon>
        <taxon>Ktedonobacteria</taxon>
        <taxon>Ktedonobacterales</taxon>
        <taxon>Dictyobacteraceae</taxon>
        <taxon>Dictyobacter</taxon>
    </lineage>
</organism>
<proteinExistence type="predicted"/>
<dbReference type="Proteomes" id="UP000326912">
    <property type="component" value="Unassembled WGS sequence"/>
</dbReference>
<reference evidence="2 3" key="1">
    <citation type="submission" date="2019-10" db="EMBL/GenBank/DDBJ databases">
        <title>Dictyobacter vulcani sp. nov., within the class Ktedonobacteria, isolated from soil of volcanic Mt. Zao.</title>
        <authorList>
            <person name="Zheng Y."/>
            <person name="Wang C.M."/>
            <person name="Sakai Y."/>
            <person name="Abe K."/>
            <person name="Yokota A."/>
            <person name="Yabe S."/>
        </authorList>
    </citation>
    <scope>NUCLEOTIDE SEQUENCE [LARGE SCALE GENOMIC DNA]</scope>
    <source>
        <strain evidence="2 3">W12</strain>
    </source>
</reference>
<keyword evidence="3" id="KW-1185">Reference proteome</keyword>
<evidence type="ECO:0000313" key="3">
    <source>
        <dbReference type="Proteomes" id="UP000326912"/>
    </source>
</evidence>
<gene>
    <name evidence="2" type="ORF">KDW_52420</name>
</gene>
<name>A0A5J4KX14_9CHLR</name>
<feature type="transmembrane region" description="Helical" evidence="1">
    <location>
        <begin position="54"/>
        <end position="74"/>
    </location>
</feature>
<evidence type="ECO:0000313" key="2">
    <source>
        <dbReference type="EMBL" id="GER91080.1"/>
    </source>
</evidence>
<dbReference type="EMBL" id="BKZW01000003">
    <property type="protein sequence ID" value="GER91080.1"/>
    <property type="molecule type" value="Genomic_DNA"/>
</dbReference>